<dbReference type="InterPro" id="IPR052767">
    <property type="entry name" value="Bact_com_dev_regulator"/>
</dbReference>
<evidence type="ECO:0000313" key="2">
    <source>
        <dbReference type="Proteomes" id="UP000242754"/>
    </source>
</evidence>
<dbReference type="RefSeq" id="WP_087030709.1">
    <property type="nucleotide sequence ID" value="NZ_FJNE01000001.1"/>
</dbReference>
<keyword evidence="2" id="KW-1185">Reference proteome</keyword>
<dbReference type="PANTHER" id="PTHR38448">
    <property type="entry name" value="REGULATORY PROTEIN YLBF-RELATED"/>
    <property type="match status" value="1"/>
</dbReference>
<dbReference type="EMBL" id="FJNE01000001">
    <property type="protein sequence ID" value="CZQ83341.1"/>
    <property type="molecule type" value="Genomic_DNA"/>
</dbReference>
<evidence type="ECO:0008006" key="3">
    <source>
        <dbReference type="Google" id="ProtNLM"/>
    </source>
</evidence>
<dbReference type="Proteomes" id="UP000242754">
    <property type="component" value="Unassembled WGS sequence"/>
</dbReference>
<protein>
    <recommendedName>
        <fullName evidence="3">Control of competence regulator comk ylbf/ymca</fullName>
    </recommendedName>
</protein>
<dbReference type="STRING" id="140314.SAMN04488076_103142"/>
<dbReference type="InterPro" id="IPR016783">
    <property type="entry name" value="Biofilm_formation_YmcA"/>
</dbReference>
<accession>A0A143YA17</accession>
<gene>
    <name evidence="1" type="ORF">Tpal_433</name>
</gene>
<dbReference type="Pfam" id="PF06133">
    <property type="entry name" value="Com_YlbF"/>
    <property type="match status" value="1"/>
</dbReference>
<dbReference type="InterPro" id="IPR010368">
    <property type="entry name" value="Com_YlbF"/>
</dbReference>
<dbReference type="SUPFAM" id="SSF158622">
    <property type="entry name" value="YheA/YmcA-like"/>
    <property type="match status" value="1"/>
</dbReference>
<sequence length="129" mass="14886">MNEQQNIKEPIVNEELDKMIELLKGHETILRYQRMEKVVAQNSTLEKLVEDIKKKQKEAAAFEYYAKPLAAKKIADELAALNRQLKENITVQQYRDALWDANEILENTVVIIQNEVDAVTNKEDTGSNK</sequence>
<dbReference type="Gene3D" id="1.20.1500.10">
    <property type="entry name" value="YheA/YmcA-like"/>
    <property type="match status" value="1"/>
</dbReference>
<dbReference type="PANTHER" id="PTHR38448:SF1">
    <property type="entry name" value="YLBF FAMILY REGULATOR"/>
    <property type="match status" value="1"/>
</dbReference>
<dbReference type="OrthoDB" id="2167788at2"/>
<reference evidence="1 2" key="1">
    <citation type="submission" date="2016-02" db="EMBL/GenBank/DDBJ databases">
        <authorList>
            <person name="Wen L."/>
            <person name="He K."/>
            <person name="Yang H."/>
        </authorList>
    </citation>
    <scope>NUCLEOTIDE SEQUENCE [LARGE SCALE GENOMIC DNA]</scope>
    <source>
        <strain evidence="1">Trichococcus palustris</strain>
    </source>
</reference>
<organism evidence="1 2">
    <name type="scientific">Trichococcus palustris</name>
    <dbReference type="NCBI Taxonomy" id="140314"/>
    <lineage>
        <taxon>Bacteria</taxon>
        <taxon>Bacillati</taxon>
        <taxon>Bacillota</taxon>
        <taxon>Bacilli</taxon>
        <taxon>Lactobacillales</taxon>
        <taxon>Carnobacteriaceae</taxon>
        <taxon>Trichococcus</taxon>
    </lineage>
</organism>
<dbReference type="PIRSF" id="PIRSF021287">
    <property type="entry name" value="Biofilm_formation_YmcA"/>
    <property type="match status" value="1"/>
</dbReference>
<name>A0A143YA17_9LACT</name>
<dbReference type="InterPro" id="IPR023378">
    <property type="entry name" value="YheA/YmcA-like_dom_sf"/>
</dbReference>
<dbReference type="AlphaFoldDB" id="A0A143YA17"/>
<proteinExistence type="predicted"/>
<evidence type="ECO:0000313" key="1">
    <source>
        <dbReference type="EMBL" id="CZQ83341.1"/>
    </source>
</evidence>